<name>A0A423VAB9_CYTCH</name>
<dbReference type="GO" id="GO:0016787">
    <property type="term" value="F:hydrolase activity"/>
    <property type="evidence" value="ECO:0007669"/>
    <property type="project" value="InterPro"/>
</dbReference>
<dbReference type="Proteomes" id="UP000284375">
    <property type="component" value="Unassembled WGS sequence"/>
</dbReference>
<sequence>MASNPPGKCCTVGVKHEGEPTGSTIKVGQYEAYVAEPKGSNKHDGVALLYIPDVFGIWQNSKLMADQFAANGYYTIIVDIFNGDPIPMPMPAGLDLMQWLGGGSDGKNPHTKETVDPIVQLSLNWLKEQGFKKIGAMGYCFGAKVCLPGASSRATTFLYVARNYKNGIDVGYMAHPSFVDEDELASITGPLSIAAAETDEIFPADKRHKSEEILQKTGLPYQLFLYSGTEHGFSVRCDVSKRPQKFAKEQAFLQAVSWFDEYLL</sequence>
<accession>A0A423VAB9</accession>
<comment type="caution">
    <text evidence="2">The sequence shown here is derived from an EMBL/GenBank/DDBJ whole genome shotgun (WGS) entry which is preliminary data.</text>
</comment>
<dbReference type="AlphaFoldDB" id="A0A423VAB9"/>
<protein>
    <recommendedName>
        <fullName evidence="1">Dienelactone hydrolase domain-containing protein</fullName>
    </recommendedName>
</protein>
<dbReference type="PANTHER" id="PTHR17630:SF44">
    <property type="entry name" value="PROTEIN AIM2"/>
    <property type="match status" value="1"/>
</dbReference>
<dbReference type="InterPro" id="IPR029058">
    <property type="entry name" value="AB_hydrolase_fold"/>
</dbReference>
<dbReference type="EMBL" id="LJZO01000074">
    <property type="protein sequence ID" value="ROV87855.1"/>
    <property type="molecule type" value="Genomic_DNA"/>
</dbReference>
<dbReference type="InterPro" id="IPR002925">
    <property type="entry name" value="Dienelactn_hydro"/>
</dbReference>
<organism evidence="2 3">
    <name type="scientific">Cytospora chrysosperma</name>
    <name type="common">Cytospora canker fungus</name>
    <name type="synonym">Sphaeria chrysosperma</name>
    <dbReference type="NCBI Taxonomy" id="252740"/>
    <lineage>
        <taxon>Eukaryota</taxon>
        <taxon>Fungi</taxon>
        <taxon>Dikarya</taxon>
        <taxon>Ascomycota</taxon>
        <taxon>Pezizomycotina</taxon>
        <taxon>Sordariomycetes</taxon>
        <taxon>Sordariomycetidae</taxon>
        <taxon>Diaporthales</taxon>
        <taxon>Cytosporaceae</taxon>
        <taxon>Cytospora</taxon>
    </lineage>
</organism>
<evidence type="ECO:0000313" key="2">
    <source>
        <dbReference type="EMBL" id="ROV87855.1"/>
    </source>
</evidence>
<evidence type="ECO:0000259" key="1">
    <source>
        <dbReference type="Pfam" id="PF01738"/>
    </source>
</evidence>
<reference evidence="2 3" key="1">
    <citation type="submission" date="2015-09" db="EMBL/GenBank/DDBJ databases">
        <title>Host preference determinants of Valsa canker pathogens revealed by comparative genomics.</title>
        <authorList>
            <person name="Yin Z."/>
            <person name="Huang L."/>
        </authorList>
    </citation>
    <scope>NUCLEOTIDE SEQUENCE [LARGE SCALE GENOMIC DNA]</scope>
    <source>
        <strain evidence="2 3">YSFL</strain>
    </source>
</reference>
<feature type="domain" description="Dienelactone hydrolase" evidence="1">
    <location>
        <begin position="31"/>
        <end position="263"/>
    </location>
</feature>
<dbReference type="Pfam" id="PF01738">
    <property type="entry name" value="DLH"/>
    <property type="match status" value="1"/>
</dbReference>
<dbReference type="OrthoDB" id="17560at2759"/>
<dbReference type="PANTHER" id="PTHR17630">
    <property type="entry name" value="DIENELACTONE HYDROLASE"/>
    <property type="match status" value="1"/>
</dbReference>
<dbReference type="Gene3D" id="3.40.50.1820">
    <property type="entry name" value="alpha/beta hydrolase"/>
    <property type="match status" value="1"/>
</dbReference>
<proteinExistence type="predicted"/>
<dbReference type="STRING" id="252740.A0A423VAB9"/>
<evidence type="ECO:0000313" key="3">
    <source>
        <dbReference type="Proteomes" id="UP000284375"/>
    </source>
</evidence>
<keyword evidence="3" id="KW-1185">Reference proteome</keyword>
<gene>
    <name evidence="2" type="ORF">VSDG_09541</name>
</gene>
<dbReference type="SUPFAM" id="SSF53474">
    <property type="entry name" value="alpha/beta-Hydrolases"/>
    <property type="match status" value="1"/>
</dbReference>